<comment type="caution">
    <text evidence="1">The sequence shown here is derived from an EMBL/GenBank/DDBJ whole genome shotgun (WGS) entry which is preliminary data.</text>
</comment>
<keyword evidence="2" id="KW-1185">Reference proteome</keyword>
<gene>
    <name evidence="1" type="ORF">C8P70_12725</name>
</gene>
<dbReference type="RefSeq" id="WP_133713395.1">
    <property type="nucleotide sequence ID" value="NZ_SOAG01000027.1"/>
</dbReference>
<dbReference type="AlphaFoldDB" id="A0A4R7EPJ5"/>
<proteinExistence type="predicted"/>
<evidence type="ECO:0000313" key="1">
    <source>
        <dbReference type="EMBL" id="TDS53828.1"/>
    </source>
</evidence>
<dbReference type="EMBL" id="SOAG01000027">
    <property type="protein sequence ID" value="TDS53828.1"/>
    <property type="molecule type" value="Genomic_DNA"/>
</dbReference>
<dbReference type="Proteomes" id="UP000295215">
    <property type="component" value="Unassembled WGS sequence"/>
</dbReference>
<evidence type="ECO:0000313" key="2">
    <source>
        <dbReference type="Proteomes" id="UP000295215"/>
    </source>
</evidence>
<protein>
    <submittedName>
        <fullName evidence="1">Uncharacterized protein</fullName>
    </submittedName>
</protein>
<organism evidence="1 2">
    <name type="scientific">Myroides indicus</name>
    <dbReference type="NCBI Taxonomy" id="1323422"/>
    <lineage>
        <taxon>Bacteria</taxon>
        <taxon>Pseudomonadati</taxon>
        <taxon>Bacteroidota</taxon>
        <taxon>Flavobacteriia</taxon>
        <taxon>Flavobacteriales</taxon>
        <taxon>Flavobacteriaceae</taxon>
        <taxon>Myroides</taxon>
    </lineage>
</organism>
<dbReference type="OrthoDB" id="5649947at2"/>
<sequence>MNFRIENNGVISKEFIKLGIADFESACQYISLLPYRRNTDKNDILCILKDKGGTCSTKHAVLRKLALENKLDGIKLILGIFKMDGTYDKRISKTLTKAGLAFIPEAHIYLKINNIYIDVTTPESNYETEIKPRLLKEQQIEYNQITDYKVHIHRGFLKKWVKTQPGLNYTVDEIWKIREQCILDLQQ</sequence>
<reference evidence="1 2" key="1">
    <citation type="submission" date="2019-03" db="EMBL/GenBank/DDBJ databases">
        <title>Genomic Encyclopedia of Archaeal and Bacterial Type Strains, Phase II (KMG-II): from individual species to whole genera.</title>
        <authorList>
            <person name="Goeker M."/>
        </authorList>
    </citation>
    <scope>NUCLEOTIDE SEQUENCE [LARGE SCALE GENOMIC DNA]</scope>
    <source>
        <strain evidence="1 2">DSM 28213</strain>
    </source>
</reference>
<accession>A0A4R7EPJ5</accession>
<name>A0A4R7EPJ5_9FLAO</name>